<dbReference type="Proteomes" id="UP000001038">
    <property type="component" value="Chromosome 2"/>
</dbReference>
<keyword evidence="4" id="KW-0479">Metal-binding</keyword>
<dbReference type="Bgee" id="ENSORLG00000024129">
    <property type="expression patterns" value="Expressed in testis and 14 other cell types or tissues"/>
</dbReference>
<dbReference type="InterPro" id="IPR057986">
    <property type="entry name" value="TPR_Rlf/292/654"/>
</dbReference>
<evidence type="ECO:0000256" key="9">
    <source>
        <dbReference type="ARBA" id="ARBA00023125"/>
    </source>
</evidence>
<feature type="compositionally biased region" description="Basic and acidic residues" evidence="13">
    <location>
        <begin position="855"/>
        <end position="884"/>
    </location>
</feature>
<organism evidence="15 16">
    <name type="scientific">Oryzias latipes</name>
    <name type="common">Japanese rice fish</name>
    <name type="synonym">Japanese killifish</name>
    <dbReference type="NCBI Taxonomy" id="8090"/>
    <lineage>
        <taxon>Eukaryota</taxon>
        <taxon>Metazoa</taxon>
        <taxon>Chordata</taxon>
        <taxon>Craniata</taxon>
        <taxon>Vertebrata</taxon>
        <taxon>Euteleostomi</taxon>
        <taxon>Actinopterygii</taxon>
        <taxon>Neopterygii</taxon>
        <taxon>Teleostei</taxon>
        <taxon>Neoteleostei</taxon>
        <taxon>Acanthomorphata</taxon>
        <taxon>Ovalentaria</taxon>
        <taxon>Atherinomorphae</taxon>
        <taxon>Beloniformes</taxon>
        <taxon>Adrianichthyidae</taxon>
        <taxon>Oryziinae</taxon>
        <taxon>Oryzias</taxon>
    </lineage>
</organism>
<feature type="region of interest" description="Disordered" evidence="13">
    <location>
        <begin position="545"/>
        <end position="682"/>
    </location>
</feature>
<evidence type="ECO:0000256" key="2">
    <source>
        <dbReference type="ARBA" id="ARBA00006991"/>
    </source>
</evidence>
<feature type="compositionally biased region" description="Basic and acidic residues" evidence="13">
    <location>
        <begin position="659"/>
        <end position="670"/>
    </location>
</feature>
<dbReference type="PANTHER" id="PTHR15507">
    <property type="entry name" value="ZINC FINGER PROTEIN RLF"/>
    <property type="match status" value="1"/>
</dbReference>
<feature type="compositionally biased region" description="Low complexity" evidence="13">
    <location>
        <begin position="843"/>
        <end position="852"/>
    </location>
</feature>
<gene>
    <name evidence="15" type="primary">LOC101168526</name>
</gene>
<feature type="domain" description="C2H2-type" evidence="14">
    <location>
        <begin position="760"/>
        <end position="789"/>
    </location>
</feature>
<evidence type="ECO:0000256" key="5">
    <source>
        <dbReference type="ARBA" id="ARBA00022737"/>
    </source>
</evidence>
<dbReference type="InterPro" id="IPR052251">
    <property type="entry name" value="GH-ZnFinger_Regulators"/>
</dbReference>
<dbReference type="GeneTree" id="ENSGT00950000183034"/>
<dbReference type="Pfam" id="PF25580">
    <property type="entry name" value="TPR_Rlf"/>
    <property type="match status" value="1"/>
</dbReference>
<dbReference type="AlphaFoldDB" id="H2LP15"/>
<evidence type="ECO:0000256" key="10">
    <source>
        <dbReference type="ARBA" id="ARBA00023163"/>
    </source>
</evidence>
<evidence type="ECO:0000256" key="4">
    <source>
        <dbReference type="ARBA" id="ARBA00022723"/>
    </source>
</evidence>
<dbReference type="PANTHER" id="PTHR15507:SF16">
    <property type="entry name" value="ZINC FINGER PROTEIN 654"/>
    <property type="match status" value="1"/>
</dbReference>
<keyword evidence="3" id="KW-0597">Phosphoprotein</keyword>
<comment type="subcellular location">
    <subcellularLocation>
        <location evidence="1">Nucleus</location>
    </subcellularLocation>
</comment>
<evidence type="ECO:0000256" key="13">
    <source>
        <dbReference type="SAM" id="MobiDB-lite"/>
    </source>
</evidence>
<evidence type="ECO:0000256" key="7">
    <source>
        <dbReference type="ARBA" id="ARBA00022833"/>
    </source>
</evidence>
<comment type="similarity">
    <text evidence="2">Belongs to the krueppel C2H2-type zinc-finger protein family.</text>
</comment>
<dbReference type="PROSITE" id="PS00028">
    <property type="entry name" value="ZINC_FINGER_C2H2_1"/>
    <property type="match status" value="2"/>
</dbReference>
<name>H2LP15_ORYLA</name>
<dbReference type="GO" id="GO:0005634">
    <property type="term" value="C:nucleus"/>
    <property type="evidence" value="ECO:0007669"/>
    <property type="project" value="UniProtKB-SubCell"/>
</dbReference>
<dbReference type="PROSITE" id="PS50157">
    <property type="entry name" value="ZINC_FINGER_C2H2_2"/>
    <property type="match status" value="1"/>
</dbReference>
<evidence type="ECO:0000313" key="15">
    <source>
        <dbReference type="Ensembl" id="ENSORLP00000007795.2"/>
    </source>
</evidence>
<dbReference type="GO" id="GO:0003677">
    <property type="term" value="F:DNA binding"/>
    <property type="evidence" value="ECO:0007669"/>
    <property type="project" value="UniProtKB-KW"/>
</dbReference>
<keyword evidence="16" id="KW-1185">Reference proteome</keyword>
<feature type="region of interest" description="Disordered" evidence="13">
    <location>
        <begin position="955"/>
        <end position="979"/>
    </location>
</feature>
<feature type="compositionally biased region" description="Polar residues" evidence="13">
    <location>
        <begin position="577"/>
        <end position="587"/>
    </location>
</feature>
<reference evidence="15" key="3">
    <citation type="submission" date="2025-09" db="UniProtKB">
        <authorList>
            <consortium name="Ensembl"/>
        </authorList>
    </citation>
    <scope>IDENTIFICATION</scope>
    <source>
        <strain evidence="15">Hd-rR</strain>
    </source>
</reference>
<evidence type="ECO:0000313" key="16">
    <source>
        <dbReference type="Proteomes" id="UP000001038"/>
    </source>
</evidence>
<feature type="compositionally biased region" description="Basic residues" evidence="13">
    <location>
        <begin position="610"/>
        <end position="622"/>
    </location>
</feature>
<feature type="region of interest" description="Disordered" evidence="13">
    <location>
        <begin position="815"/>
        <end position="915"/>
    </location>
</feature>
<reference evidence="15" key="2">
    <citation type="submission" date="2025-08" db="UniProtKB">
        <authorList>
            <consortium name="Ensembl"/>
        </authorList>
    </citation>
    <scope>IDENTIFICATION</scope>
    <source>
        <strain evidence="15">Hd-rR</strain>
    </source>
</reference>
<proteinExistence type="inferred from homology"/>
<keyword evidence="7" id="KW-0862">Zinc</keyword>
<evidence type="ECO:0000259" key="14">
    <source>
        <dbReference type="PROSITE" id="PS50157"/>
    </source>
</evidence>
<keyword evidence="8" id="KW-0805">Transcription regulation</keyword>
<dbReference type="InterPro" id="IPR013087">
    <property type="entry name" value="Znf_C2H2_type"/>
</dbReference>
<evidence type="ECO:0000256" key="12">
    <source>
        <dbReference type="PROSITE-ProRule" id="PRU00042"/>
    </source>
</evidence>
<dbReference type="GO" id="GO:0008270">
    <property type="term" value="F:zinc ion binding"/>
    <property type="evidence" value="ECO:0007669"/>
    <property type="project" value="UniProtKB-KW"/>
</dbReference>
<dbReference type="SMART" id="SM00355">
    <property type="entry name" value="ZnF_C2H2"/>
    <property type="match status" value="5"/>
</dbReference>
<keyword evidence="6 12" id="KW-0863">Zinc-finger</keyword>
<dbReference type="Ensembl" id="ENSORLT00000007796.2">
    <property type="protein sequence ID" value="ENSORLP00000007795.2"/>
    <property type="gene ID" value="ENSORLG00000024129.1"/>
</dbReference>
<keyword evidence="10" id="KW-0804">Transcription</keyword>
<dbReference type="HOGENOM" id="CLU_026570_1_0_1"/>
<evidence type="ECO:0000256" key="11">
    <source>
        <dbReference type="ARBA" id="ARBA00023242"/>
    </source>
</evidence>
<dbReference type="eggNOG" id="KOG1721">
    <property type="taxonomic scope" value="Eukaryota"/>
</dbReference>
<evidence type="ECO:0000256" key="8">
    <source>
        <dbReference type="ARBA" id="ARBA00023015"/>
    </source>
</evidence>
<protein>
    <recommendedName>
        <fullName evidence="14">C2H2-type domain-containing protein</fullName>
    </recommendedName>
</protein>
<keyword evidence="9" id="KW-0238">DNA-binding</keyword>
<accession>H2LP15</accession>
<reference evidence="15 16" key="1">
    <citation type="journal article" date="2007" name="Nature">
        <title>The medaka draft genome and insights into vertebrate genome evolution.</title>
        <authorList>
            <person name="Kasahara M."/>
            <person name="Naruse K."/>
            <person name="Sasaki S."/>
            <person name="Nakatani Y."/>
            <person name="Qu W."/>
            <person name="Ahsan B."/>
            <person name="Yamada T."/>
            <person name="Nagayasu Y."/>
            <person name="Doi K."/>
            <person name="Kasai Y."/>
            <person name="Jindo T."/>
            <person name="Kobayashi D."/>
            <person name="Shimada A."/>
            <person name="Toyoda A."/>
            <person name="Kuroki Y."/>
            <person name="Fujiyama A."/>
            <person name="Sasaki T."/>
            <person name="Shimizu A."/>
            <person name="Asakawa S."/>
            <person name="Shimizu N."/>
            <person name="Hashimoto S."/>
            <person name="Yang J."/>
            <person name="Lee Y."/>
            <person name="Matsushima K."/>
            <person name="Sugano S."/>
            <person name="Sakaizumi M."/>
            <person name="Narita T."/>
            <person name="Ohishi K."/>
            <person name="Haga S."/>
            <person name="Ohta F."/>
            <person name="Nomoto H."/>
            <person name="Nogata K."/>
            <person name="Morishita T."/>
            <person name="Endo T."/>
            <person name="Shin-I T."/>
            <person name="Takeda H."/>
            <person name="Morishita S."/>
            <person name="Kohara Y."/>
        </authorList>
    </citation>
    <scope>NUCLEOTIDE SEQUENCE [LARGE SCALE GENOMIC DNA]</scope>
    <source>
        <strain evidence="15 16">Hd-rR</strain>
    </source>
</reference>
<keyword evidence="5" id="KW-0677">Repeat</keyword>
<sequence>MKCLIRFWLSGNCPHWVGLVEEHAARWQLPLPQLTVLEIALCYFARASSCFPSNCDPALQTISSLALSVFELLLFFDHNDFSQEPLERFAATFQECHLVLGRHQNLHLLQVERLVGSGGPWASPVLQAILSQSSLPQHEVDAYIGSELPIFFELRVRFLLSRSRFGEAAALAKHCIRHPGAGQHLFFLQVYLTWLHKTSQQDCLHKEVRLLLHGKDAVHVLCSLESDEKDELLLALGTAFLSQQLRRGDMYYLCDLVLVWTNLHGRLKTSPQVFLAECRQLMKSATNVKSIFPFIRVGEAGVQFCIELCANALQARLPCDVTTKSLIYKTVAALLPNDLEVCRACALLVFFQERTVESYKMVYLLYMLPDQEYHAEDSPIGNHVRFETLQVLKKDLHFDPEFWNLIALRTNCLKLMNKKVVSPVLEEIMEDRWISKYCAKDPAPRSVCRAKDKSNVLSVAKKRDMSVQPEGEQFKETFPESEESRLEYCCIFCEKDFHGCRVVAHAMFHYRRDECMFCGTVFTDDLLAMIHLSDHIEKLKRLKAPAAPDDDAKDSPAEAKPSNASLASGKRGRPRKSSTPQKLTDSGPSEPRTLRSDHKQSQKPQTPHRVNGHMSKKFSRSRRSVDTKEEPVQQEISLEQPGSEEGSSTSMRAARKSACFKEEEKTEPPKVPKKTQKEKKTVDPLERARCAVVGCSWSADISKNRVAPLYHALEEHYGDTTALQLAFRVANGKCGICSRVMFSFEHFLHHVGRHRDSPRHPCLHQGCGARFKSGMEMRRHARRHSPLQAVCCLPGCSQLFICLWALNLHEKEHFSARPGKPTKKANVQTGDKTPAGRTRRSSGDSSGDPAASEEPAVKIKEEGAPESPLRENVKAQKDDKDPKVLKNLCIQTESSAGHAPETDAPASAHTMNGKASAQLQKTSVCNETLALYSKKPYLRVPPTAYLDEKYTAMPKRRKTSFPPPPDNAASPEQTAAAPPQRQRCAKCFATFTCSEELRGHLQRQNCSKLFGFDSDEEEGEFEAFR</sequence>
<evidence type="ECO:0000256" key="3">
    <source>
        <dbReference type="ARBA" id="ARBA00022553"/>
    </source>
</evidence>
<keyword evidence="11" id="KW-0539">Nucleus</keyword>
<evidence type="ECO:0000256" key="6">
    <source>
        <dbReference type="ARBA" id="ARBA00022771"/>
    </source>
</evidence>
<evidence type="ECO:0000256" key="1">
    <source>
        <dbReference type="ARBA" id="ARBA00004123"/>
    </source>
</evidence>